<evidence type="ECO:0000256" key="3">
    <source>
        <dbReference type="ARBA" id="ARBA00022989"/>
    </source>
</evidence>
<accession>A0A6A6VNJ0</accession>
<evidence type="ECO:0000256" key="5">
    <source>
        <dbReference type="ARBA" id="ARBA00038359"/>
    </source>
</evidence>
<reference evidence="9" key="1">
    <citation type="journal article" date="2020" name="Stud. Mycol.">
        <title>101 Dothideomycetes genomes: a test case for predicting lifestyles and emergence of pathogens.</title>
        <authorList>
            <person name="Haridas S."/>
            <person name="Albert R."/>
            <person name="Binder M."/>
            <person name="Bloem J."/>
            <person name="Labutti K."/>
            <person name="Salamov A."/>
            <person name="Andreopoulos B."/>
            <person name="Baker S."/>
            <person name="Barry K."/>
            <person name="Bills G."/>
            <person name="Bluhm B."/>
            <person name="Cannon C."/>
            <person name="Castanera R."/>
            <person name="Culley D."/>
            <person name="Daum C."/>
            <person name="Ezra D."/>
            <person name="Gonzalez J."/>
            <person name="Henrissat B."/>
            <person name="Kuo A."/>
            <person name="Liang C."/>
            <person name="Lipzen A."/>
            <person name="Lutzoni F."/>
            <person name="Magnuson J."/>
            <person name="Mondo S."/>
            <person name="Nolan M."/>
            <person name="Ohm R."/>
            <person name="Pangilinan J."/>
            <person name="Park H.-J."/>
            <person name="Ramirez L."/>
            <person name="Alfaro M."/>
            <person name="Sun H."/>
            <person name="Tritt A."/>
            <person name="Yoshinaga Y."/>
            <person name="Zwiers L.-H."/>
            <person name="Turgeon B."/>
            <person name="Goodwin S."/>
            <person name="Spatafora J."/>
            <person name="Crous P."/>
            <person name="Grigoriev I."/>
        </authorList>
    </citation>
    <scope>NUCLEOTIDE SEQUENCE</scope>
    <source>
        <strain evidence="9">CBS 119925</strain>
    </source>
</reference>
<gene>
    <name evidence="9" type="ORF">M011DRAFT_474224</name>
</gene>
<evidence type="ECO:0000256" key="4">
    <source>
        <dbReference type="ARBA" id="ARBA00023136"/>
    </source>
</evidence>
<evidence type="ECO:0000256" key="6">
    <source>
        <dbReference type="SAM" id="MobiDB-lite"/>
    </source>
</evidence>
<feature type="transmembrane region" description="Helical" evidence="7">
    <location>
        <begin position="259"/>
        <end position="277"/>
    </location>
</feature>
<sequence>MSGFPGPPVPPEVIAALAKDNQSPLVISIVAASTGLGFFCVLLRFFSRLKYVGFVGLEDYLIVLSMIFSALTSVCLIQGAVLGNGKHFLNVPPQNFLQLLRYLYFGILAYHVSLTFTKLSILTQYWRIFTFRGSRMPIYLAAGLCTAYGITATVSATFTCTPIDAYWDYSKKPFAKCVNQDKMYHANAGINIATDLIVAALPLQPMWNLRIPIRQKIAVIAILTLGWFVVIISILRLYFLVLVAEHPMDATWYSGPVAYWSALEINLAIVCASTPALKPLIVNILPKFGTRVQPSDNSASAHSGSKDIKNNGHFLKLKNMSQHSGEQESLDQVLLQNGGHNGGRPLQSSHGRREQDWKEIRVTRSVEQRSMDKDLSYP</sequence>
<protein>
    <recommendedName>
        <fullName evidence="8">Rhodopsin domain-containing protein</fullName>
    </recommendedName>
</protein>
<name>A0A6A6VNJ0_9PLEO</name>
<evidence type="ECO:0000313" key="9">
    <source>
        <dbReference type="EMBL" id="KAF2750717.1"/>
    </source>
</evidence>
<feature type="domain" description="Rhodopsin" evidence="8">
    <location>
        <begin position="43"/>
        <end position="282"/>
    </location>
</feature>
<evidence type="ECO:0000256" key="7">
    <source>
        <dbReference type="SAM" id="Phobius"/>
    </source>
</evidence>
<evidence type="ECO:0000256" key="2">
    <source>
        <dbReference type="ARBA" id="ARBA00022692"/>
    </source>
</evidence>
<dbReference type="PANTHER" id="PTHR33048">
    <property type="entry name" value="PTH11-LIKE INTEGRAL MEMBRANE PROTEIN (AFU_ORTHOLOGUE AFUA_5G11245)"/>
    <property type="match status" value="1"/>
</dbReference>
<evidence type="ECO:0000313" key="10">
    <source>
        <dbReference type="Proteomes" id="UP000799440"/>
    </source>
</evidence>
<keyword evidence="10" id="KW-1185">Reference proteome</keyword>
<keyword evidence="3 7" id="KW-1133">Transmembrane helix</keyword>
<keyword evidence="2 7" id="KW-0812">Transmembrane</keyword>
<feature type="compositionally biased region" description="Basic and acidic residues" evidence="6">
    <location>
        <begin position="351"/>
        <end position="378"/>
    </location>
</feature>
<comment type="similarity">
    <text evidence="5">Belongs to the SAT4 family.</text>
</comment>
<dbReference type="OrthoDB" id="444631at2759"/>
<dbReference type="AlphaFoldDB" id="A0A6A6VNJ0"/>
<dbReference type="Pfam" id="PF20684">
    <property type="entry name" value="Fung_rhodopsin"/>
    <property type="match status" value="1"/>
</dbReference>
<feature type="transmembrane region" description="Helical" evidence="7">
    <location>
        <begin position="59"/>
        <end position="82"/>
    </location>
</feature>
<comment type="subcellular location">
    <subcellularLocation>
        <location evidence="1">Membrane</location>
        <topology evidence="1">Multi-pass membrane protein</topology>
    </subcellularLocation>
</comment>
<proteinExistence type="inferred from homology"/>
<feature type="region of interest" description="Disordered" evidence="6">
    <location>
        <begin position="335"/>
        <end position="378"/>
    </location>
</feature>
<organism evidence="9 10">
    <name type="scientific">Sporormia fimetaria CBS 119925</name>
    <dbReference type="NCBI Taxonomy" id="1340428"/>
    <lineage>
        <taxon>Eukaryota</taxon>
        <taxon>Fungi</taxon>
        <taxon>Dikarya</taxon>
        <taxon>Ascomycota</taxon>
        <taxon>Pezizomycotina</taxon>
        <taxon>Dothideomycetes</taxon>
        <taxon>Pleosporomycetidae</taxon>
        <taxon>Pleosporales</taxon>
        <taxon>Sporormiaceae</taxon>
        <taxon>Sporormia</taxon>
    </lineage>
</organism>
<keyword evidence="4 7" id="KW-0472">Membrane</keyword>
<evidence type="ECO:0000259" key="8">
    <source>
        <dbReference type="Pfam" id="PF20684"/>
    </source>
</evidence>
<dbReference type="InterPro" id="IPR049326">
    <property type="entry name" value="Rhodopsin_dom_fungi"/>
</dbReference>
<feature type="transmembrane region" description="Helical" evidence="7">
    <location>
        <begin position="25"/>
        <end position="47"/>
    </location>
</feature>
<dbReference type="EMBL" id="MU006563">
    <property type="protein sequence ID" value="KAF2750717.1"/>
    <property type="molecule type" value="Genomic_DNA"/>
</dbReference>
<dbReference type="Proteomes" id="UP000799440">
    <property type="component" value="Unassembled WGS sequence"/>
</dbReference>
<feature type="transmembrane region" description="Helical" evidence="7">
    <location>
        <begin position="217"/>
        <end position="239"/>
    </location>
</feature>
<dbReference type="GO" id="GO:0016020">
    <property type="term" value="C:membrane"/>
    <property type="evidence" value="ECO:0007669"/>
    <property type="project" value="UniProtKB-SubCell"/>
</dbReference>
<feature type="transmembrane region" description="Helical" evidence="7">
    <location>
        <begin position="138"/>
        <end position="164"/>
    </location>
</feature>
<feature type="transmembrane region" description="Helical" evidence="7">
    <location>
        <begin position="102"/>
        <end position="126"/>
    </location>
</feature>
<feature type="transmembrane region" description="Helical" evidence="7">
    <location>
        <begin position="184"/>
        <end position="205"/>
    </location>
</feature>
<dbReference type="PANTHER" id="PTHR33048:SF47">
    <property type="entry name" value="INTEGRAL MEMBRANE PROTEIN-RELATED"/>
    <property type="match status" value="1"/>
</dbReference>
<dbReference type="InterPro" id="IPR052337">
    <property type="entry name" value="SAT4-like"/>
</dbReference>
<evidence type="ECO:0000256" key="1">
    <source>
        <dbReference type="ARBA" id="ARBA00004141"/>
    </source>
</evidence>